<name>A0A6M4INB2_9BACT</name>
<dbReference type="InterPro" id="IPR042184">
    <property type="entry name" value="YqeY/Aim41_N"/>
</dbReference>
<dbReference type="KEGG" id="ggr:HKW67_04885"/>
<dbReference type="Proteomes" id="UP000500938">
    <property type="component" value="Chromosome"/>
</dbReference>
<dbReference type="PANTHER" id="PTHR28055">
    <property type="entry name" value="ALTERED INHERITANCE OF MITOCHONDRIA PROTEIN 41, MITOCHONDRIAL"/>
    <property type="match status" value="1"/>
</dbReference>
<dbReference type="AlphaFoldDB" id="A0A6M4INB2"/>
<dbReference type="SUPFAM" id="SSF89095">
    <property type="entry name" value="GatB/YqeY motif"/>
    <property type="match status" value="1"/>
</dbReference>
<dbReference type="EMBL" id="CP053085">
    <property type="protein sequence ID" value="QJR34896.1"/>
    <property type="molecule type" value="Genomic_DNA"/>
</dbReference>
<proteinExistence type="predicted"/>
<dbReference type="Gene3D" id="1.10.10.410">
    <property type="match status" value="1"/>
</dbReference>
<sequence>MSGSVDAGGSLLPRLQRDQANARREQLKDRVLLLGMIISEVKNREIELRRDATDDDVIDVIRKGIKKRRESVELYGKAGRTDLLEKEQSEVTALEVYLPAQVDPEELRAAVRAAMQGGAVNIGAVMAKVMPQFKGRVEGGTINAIVREELARG</sequence>
<gene>
    <name evidence="1" type="ORF">HKW67_04885</name>
</gene>
<accession>A0A6M4INB2</accession>
<dbReference type="Pfam" id="PF09424">
    <property type="entry name" value="YqeY"/>
    <property type="match status" value="1"/>
</dbReference>
<organism evidence="1 2">
    <name type="scientific">Gemmatimonas groenlandica</name>
    <dbReference type="NCBI Taxonomy" id="2732249"/>
    <lineage>
        <taxon>Bacteria</taxon>
        <taxon>Pseudomonadati</taxon>
        <taxon>Gemmatimonadota</taxon>
        <taxon>Gemmatimonadia</taxon>
        <taxon>Gemmatimonadales</taxon>
        <taxon>Gemmatimonadaceae</taxon>
        <taxon>Gemmatimonas</taxon>
    </lineage>
</organism>
<dbReference type="InterPro" id="IPR019004">
    <property type="entry name" value="YqeY/Aim41"/>
</dbReference>
<dbReference type="InterPro" id="IPR023168">
    <property type="entry name" value="GatB_Yqey_C_2"/>
</dbReference>
<dbReference type="RefSeq" id="WP_171224323.1">
    <property type="nucleotide sequence ID" value="NZ_CP053085.1"/>
</dbReference>
<dbReference type="GO" id="GO:0016884">
    <property type="term" value="F:carbon-nitrogen ligase activity, with glutamine as amido-N-donor"/>
    <property type="evidence" value="ECO:0007669"/>
    <property type="project" value="InterPro"/>
</dbReference>
<evidence type="ECO:0000313" key="1">
    <source>
        <dbReference type="EMBL" id="QJR34896.1"/>
    </source>
</evidence>
<protein>
    <submittedName>
        <fullName evidence="1">GatB/YqeY domain-containing protein</fullName>
    </submittedName>
</protein>
<dbReference type="InterPro" id="IPR003789">
    <property type="entry name" value="Asn/Gln_tRNA_amidoTrase-B-like"/>
</dbReference>
<dbReference type="Gene3D" id="1.10.1510.10">
    <property type="entry name" value="Uncharacterised protein YqeY/AIM41 PF09424, N-terminal domain"/>
    <property type="match status" value="1"/>
</dbReference>
<reference evidence="1 2" key="1">
    <citation type="submission" date="2020-05" db="EMBL/GenBank/DDBJ databases">
        <title>Complete genome sequence of Gemmatimonas greenlandica TET16.</title>
        <authorList>
            <person name="Zeng Y."/>
        </authorList>
    </citation>
    <scope>NUCLEOTIDE SEQUENCE [LARGE SCALE GENOMIC DNA]</scope>
    <source>
        <strain evidence="1 2">TET16</strain>
    </source>
</reference>
<keyword evidence="2" id="KW-1185">Reference proteome</keyword>
<dbReference type="PANTHER" id="PTHR28055:SF1">
    <property type="entry name" value="ALTERED INHERITANCE OF MITOCHONDRIA PROTEIN 41, MITOCHONDRIAL"/>
    <property type="match status" value="1"/>
</dbReference>
<evidence type="ECO:0000313" key="2">
    <source>
        <dbReference type="Proteomes" id="UP000500938"/>
    </source>
</evidence>